<comment type="subcellular location">
    <subcellularLocation>
        <location evidence="1">Nucleus</location>
    </subcellularLocation>
    <subcellularLocation>
        <location evidence="1">Cytoplasm</location>
    </subcellularLocation>
    <text evidence="1">Shuttles between the nucleus and the cytoplasm.</text>
</comment>
<keyword evidence="1" id="KW-0694">RNA-binding</keyword>
<dbReference type="InterPro" id="IPR040017">
    <property type="entry name" value="XPOT"/>
</dbReference>
<proteinExistence type="inferred from homology"/>
<comment type="similarity">
    <text evidence="1">Belongs to the exportin family.</text>
</comment>
<keyword evidence="1" id="KW-0539">Nucleus</keyword>
<dbReference type="GO" id="GO:0000049">
    <property type="term" value="F:tRNA binding"/>
    <property type="evidence" value="ECO:0007669"/>
    <property type="project" value="UniProtKB-UniRule"/>
</dbReference>
<dbReference type="GO" id="GO:0016363">
    <property type="term" value="C:nuclear matrix"/>
    <property type="evidence" value="ECO:0007669"/>
    <property type="project" value="TreeGrafter"/>
</dbReference>
<accession>A0A7S0Z2N9</accession>
<reference evidence="3" key="1">
    <citation type="submission" date="2021-01" db="EMBL/GenBank/DDBJ databases">
        <authorList>
            <person name="Corre E."/>
            <person name="Pelletier E."/>
            <person name="Niang G."/>
            <person name="Scheremetjew M."/>
            <person name="Finn R."/>
            <person name="Kale V."/>
            <person name="Holt S."/>
            <person name="Cochrane G."/>
            <person name="Meng A."/>
            <person name="Brown T."/>
            <person name="Cohen L."/>
        </authorList>
    </citation>
    <scope>NUCLEOTIDE SEQUENCE</scope>
    <source>
        <strain evidence="3">Clade-D-RCC1621</strain>
    </source>
</reference>
<dbReference type="Gene3D" id="1.25.10.10">
    <property type="entry name" value="Leucine-rich Repeat Variant"/>
    <property type="match status" value="1"/>
</dbReference>
<dbReference type="EMBL" id="HBFO01000577">
    <property type="protein sequence ID" value="CAD8809301.1"/>
    <property type="molecule type" value="Transcribed_RNA"/>
</dbReference>
<dbReference type="SUPFAM" id="SSF48371">
    <property type="entry name" value="ARM repeat"/>
    <property type="match status" value="1"/>
</dbReference>
<dbReference type="GO" id="GO:0005737">
    <property type="term" value="C:cytoplasm"/>
    <property type="evidence" value="ECO:0007669"/>
    <property type="project" value="UniProtKB-SubCell"/>
</dbReference>
<comment type="function">
    <text evidence="1">tRNA nucleus export receptor which facilitates tRNA translocation across the nuclear pore complex.</text>
</comment>
<dbReference type="PANTHER" id="PTHR15952:SF11">
    <property type="entry name" value="EXPORTIN-T"/>
    <property type="match status" value="1"/>
</dbReference>
<gene>
    <name evidence="3" type="ORF">OMED0930_LOCUS394</name>
</gene>
<evidence type="ECO:0000256" key="1">
    <source>
        <dbReference type="RuleBase" id="RU366037"/>
    </source>
</evidence>
<dbReference type="InterPro" id="IPR016024">
    <property type="entry name" value="ARM-type_fold"/>
</dbReference>
<dbReference type="GO" id="GO:0071528">
    <property type="term" value="P:tRNA re-export from nucleus"/>
    <property type="evidence" value="ECO:0007669"/>
    <property type="project" value="UniProtKB-UniRule"/>
</dbReference>
<dbReference type="Pfam" id="PF19282">
    <property type="entry name" value="Exportin-T"/>
    <property type="match status" value="1"/>
</dbReference>
<dbReference type="GO" id="GO:0031267">
    <property type="term" value="F:small GTPase binding"/>
    <property type="evidence" value="ECO:0007669"/>
    <property type="project" value="InterPro"/>
</dbReference>
<dbReference type="AlphaFoldDB" id="A0A7S0Z2N9"/>
<sequence>MTHFAQSDSALAARVFTAARRYVDWVDVSIVASEAYVSCAKECLMLSDSTGCANEDLRAAAAAYLHAVFTKGMDTGVKVKMIINMNAVDICAALQTICSARPDDFEEEFVTQVTYLAASIGTELLNANKMENITALGADLSSQASGLLHTVTPVILASINSKHERAVLATLPFLTSYISYVKSQPALMLTAQPALMGAFQALIARGAFPSDDDVDDLDWNDGSNALAAELAEDVFNLRAELNVQFRNIARLAPQLARDVVWQVLRTAIPSEGNGGNVRWQNVEAAVSAVYSLGEGADDAAVKPMSSAELVKATNGTGAVTDTPLGQLAISLIRRWGPNVGGVMRHRIVAPVFLETCVRYHVVLERDDVGLGIALGAFLDERGVRHIDPSVRSRACYLLSRFTRPLRCKLSDQTGPILSALSVPLTDAARDIGASQANVASVTIVGIQSRAMAEVGNDDRLYLFEAVGMILGADDVDKATQIEYLKQVARMLCEQIEQAVAGRADDNSVQLATRAIVAIGNISKGFSERTCVATRPGTGEIFRSCLEMTLKCLDVWPRNSSVRNRVTAFLHRMIELLGSSVTPYLAPVVDKLRRNAGAVELRETLVLFNQLLATYKTMLAPFVVDILPSLTSQVFSTVAREYAQASATAKGEIALNTESVREASDLERTWLTTTSALGSNGLLTLVFAGDNLQASTELRESMINRLMDAATSHSMVSVRKVALQSLKSFVEAWTADSSPEAPRTDTTALVRGPQQDIVPGFTQFVIERVCAECCIVPPLRGDLNLADAVSVTVLNESTAILSLAFARQREHIERVIARVVLPAILPRSSPEHVAAVAAEYARVCTLAKSQSSSKPMRALIDAVREEIANKGPVHGFAPKIARRGM</sequence>
<keyword evidence="1" id="KW-0813">Transport</keyword>
<dbReference type="GO" id="GO:0005643">
    <property type="term" value="C:nuclear pore"/>
    <property type="evidence" value="ECO:0007669"/>
    <property type="project" value="TreeGrafter"/>
</dbReference>
<dbReference type="InterPro" id="IPR011989">
    <property type="entry name" value="ARM-like"/>
</dbReference>
<evidence type="ECO:0000313" key="3">
    <source>
        <dbReference type="EMBL" id="CAD8809301.1"/>
    </source>
</evidence>
<keyword evidence="1" id="KW-0820">tRNA-binding</keyword>
<dbReference type="InterPro" id="IPR045546">
    <property type="entry name" value="Exportin-T_C"/>
</dbReference>
<organism evidence="3">
    <name type="scientific">Ostreococcus mediterraneus</name>
    <dbReference type="NCBI Taxonomy" id="1486918"/>
    <lineage>
        <taxon>Eukaryota</taxon>
        <taxon>Viridiplantae</taxon>
        <taxon>Chlorophyta</taxon>
        <taxon>Mamiellophyceae</taxon>
        <taxon>Mamiellales</taxon>
        <taxon>Bathycoccaceae</taxon>
        <taxon>Ostreococcus</taxon>
    </lineage>
</organism>
<protein>
    <recommendedName>
        <fullName evidence="1">Exportin-T</fullName>
    </recommendedName>
    <alternativeName>
        <fullName evidence="1">Exportin(tRNA)</fullName>
    </alternativeName>
    <alternativeName>
        <fullName evidence="1">tRNA exportin</fullName>
    </alternativeName>
</protein>
<dbReference type="PANTHER" id="PTHR15952">
    <property type="entry name" value="EXPORTIN-T/LOS1"/>
    <property type="match status" value="1"/>
</dbReference>
<evidence type="ECO:0000259" key="2">
    <source>
        <dbReference type="Pfam" id="PF19282"/>
    </source>
</evidence>
<name>A0A7S0Z2N9_9CHLO</name>
<keyword evidence="1" id="KW-0963">Cytoplasm</keyword>
<feature type="domain" description="Exportin-T C-terminal" evidence="2">
    <location>
        <begin position="141"/>
        <end position="823"/>
    </location>
</feature>